<dbReference type="KEGG" id="cyt:cce_5293"/>
<evidence type="ECO:0000256" key="1">
    <source>
        <dbReference type="SAM" id="Coils"/>
    </source>
</evidence>
<feature type="coiled-coil region" evidence="1">
    <location>
        <begin position="69"/>
        <end position="107"/>
    </location>
</feature>
<gene>
    <name evidence="2" type="ordered locus">cce_5293</name>
</gene>
<keyword evidence="1" id="KW-0175">Coiled coil</keyword>
<dbReference type="AlphaFoldDB" id="B1X3C8"/>
<dbReference type="HOGENOM" id="CLU_1382129_0_0_3"/>
<evidence type="ECO:0000313" key="2">
    <source>
        <dbReference type="EMBL" id="ACB54639.1"/>
    </source>
</evidence>
<evidence type="ECO:0000313" key="3">
    <source>
        <dbReference type="Proteomes" id="UP000001203"/>
    </source>
</evidence>
<proteinExistence type="predicted"/>
<accession>B1X3C8</accession>
<dbReference type="EMBL" id="CP000810">
    <property type="protein sequence ID" value="ACB54639.1"/>
    <property type="molecule type" value="Genomic_DNA"/>
</dbReference>
<sequence>MATNEWLKNHAKVTAYLDLSLYSSLETWMKTHKIKKVSQALVIILEHYLEGNIPTEVLPETLEEEVKNLKVKTTEIDDLSATVAEQESEFTDEIESLRTEIDQLRQALINTGLSSLKEKFEDIPRGNIEFTCSDTEISEGLTKTDLCKKINLTSSQINQWASRLNLNPDDYLLELTGWHKPPSQRRYFPSSDAPDDDE</sequence>
<organism evidence="2 3">
    <name type="scientific">Crocosphaera subtropica (strain ATCC 51142 / BH68)</name>
    <name type="common">Cyanothece sp. (strain ATCC 51142)</name>
    <dbReference type="NCBI Taxonomy" id="43989"/>
    <lineage>
        <taxon>Bacteria</taxon>
        <taxon>Bacillati</taxon>
        <taxon>Cyanobacteriota</taxon>
        <taxon>Cyanophyceae</taxon>
        <taxon>Oscillatoriophycideae</taxon>
        <taxon>Chroococcales</taxon>
        <taxon>Aphanothecaceae</taxon>
        <taxon>Crocosphaera</taxon>
        <taxon>Crocosphaera subtropica</taxon>
    </lineage>
</organism>
<dbReference type="OrthoDB" id="482640at2"/>
<dbReference type="RefSeq" id="WP_009547956.1">
    <property type="nucleotide sequence ID" value="NC_010542.1"/>
</dbReference>
<protein>
    <submittedName>
        <fullName evidence="2">Uncharacterized protein</fullName>
    </submittedName>
</protein>
<dbReference type="Proteomes" id="UP000001203">
    <property type="component" value="Plasmid pC"/>
</dbReference>
<geneLocation type="plasmid" evidence="3">
    <name>C</name>
</geneLocation>
<name>B1X3C8_CROS5</name>
<keyword evidence="3" id="KW-1185">Reference proteome</keyword>
<keyword evidence="2" id="KW-0614">Plasmid</keyword>
<reference evidence="2 3" key="1">
    <citation type="journal article" date="2008" name="Proc. Natl. Acad. Sci. U.S.A.">
        <title>The genome of Cyanothece 51142, a unicellular diazotrophic cyanobacterium important in the marine nitrogen cycle.</title>
        <authorList>
            <person name="Welsh E.A."/>
            <person name="Liberton M."/>
            <person name="Stoeckel J."/>
            <person name="Loh T."/>
            <person name="Elvitigala T."/>
            <person name="Wang C."/>
            <person name="Wollam A."/>
            <person name="Fulton R.S."/>
            <person name="Clifton S.W."/>
            <person name="Jacobs J.M."/>
            <person name="Aurora R."/>
            <person name="Ghosh B.K."/>
            <person name="Sherman L.A."/>
            <person name="Smith R.D."/>
            <person name="Wilson R.K."/>
            <person name="Pakrasi H.B."/>
        </authorList>
    </citation>
    <scope>NUCLEOTIDE SEQUENCE [LARGE SCALE GENOMIC DNA]</scope>
    <source>
        <strain evidence="3">ATCC 51142 / BH68</strain>
        <plasmid evidence="3">C</plasmid>
    </source>
</reference>